<dbReference type="Pfam" id="PF02733">
    <property type="entry name" value="Dak1"/>
    <property type="match status" value="1"/>
</dbReference>
<reference evidence="14" key="1">
    <citation type="submission" date="2016-10" db="EMBL/GenBank/DDBJ databases">
        <authorList>
            <person name="Varghese N."/>
            <person name="Submissions S."/>
        </authorList>
    </citation>
    <scope>NUCLEOTIDE SEQUENCE [LARGE SCALE GENOMIC DNA]</scope>
    <source>
        <strain evidence="14">CGMCC 1.10784</strain>
    </source>
</reference>
<dbReference type="GO" id="GO:0005524">
    <property type="term" value="F:ATP binding"/>
    <property type="evidence" value="ECO:0007669"/>
    <property type="project" value="UniProtKB-KW"/>
</dbReference>
<feature type="domain" description="DhaK" evidence="12">
    <location>
        <begin position="7"/>
        <end position="329"/>
    </location>
</feature>
<dbReference type="InterPro" id="IPR012736">
    <property type="entry name" value="DhaK_1"/>
</dbReference>
<dbReference type="AlphaFoldDB" id="A0A1I1XT63"/>
<comment type="subunit">
    <text evidence="9">Homodimer. The dihydroxyacetone kinase complex is composed of a homodimer of DhaM, a homodimer of DhaK and the subunit DhaL.</text>
</comment>
<dbReference type="FunFam" id="3.40.50.10440:FF:000001">
    <property type="entry name" value="Dihydroxyacetone kinase, DhaK subunit"/>
    <property type="match status" value="1"/>
</dbReference>
<dbReference type="InterPro" id="IPR004007">
    <property type="entry name" value="DhaL_dom"/>
</dbReference>
<organism evidence="13 14">
    <name type="scientific">Paenibacillus catalpae</name>
    <dbReference type="NCBI Taxonomy" id="1045775"/>
    <lineage>
        <taxon>Bacteria</taxon>
        <taxon>Bacillati</taxon>
        <taxon>Bacillota</taxon>
        <taxon>Bacilli</taxon>
        <taxon>Bacillales</taxon>
        <taxon>Paenibacillaceae</taxon>
        <taxon>Paenibacillus</taxon>
    </lineage>
</organism>
<keyword evidence="8" id="KW-0067">ATP-binding</keyword>
<evidence type="ECO:0000256" key="4">
    <source>
        <dbReference type="ARBA" id="ARBA00022679"/>
    </source>
</evidence>
<dbReference type="Pfam" id="PF02734">
    <property type="entry name" value="Dak2"/>
    <property type="match status" value="1"/>
</dbReference>
<dbReference type="NCBIfam" id="TIGR02363">
    <property type="entry name" value="dhaK1"/>
    <property type="match status" value="1"/>
</dbReference>
<dbReference type="STRING" id="1045775.SAMN05216378_2336"/>
<dbReference type="GO" id="GO:0019563">
    <property type="term" value="P:glycerol catabolic process"/>
    <property type="evidence" value="ECO:0007669"/>
    <property type="project" value="TreeGrafter"/>
</dbReference>
<protein>
    <recommendedName>
        <fullName evidence="3">phosphoenolpyruvate--glycerone phosphotransferase</fullName>
        <ecNumber evidence="3">2.7.1.121</ecNumber>
    </recommendedName>
</protein>
<evidence type="ECO:0000256" key="3">
    <source>
        <dbReference type="ARBA" id="ARBA00012095"/>
    </source>
</evidence>
<dbReference type="InterPro" id="IPR004006">
    <property type="entry name" value="DhaK_dom"/>
</dbReference>
<evidence type="ECO:0000256" key="10">
    <source>
        <dbReference type="ARBA" id="ARBA00055771"/>
    </source>
</evidence>
<dbReference type="PROSITE" id="PS51480">
    <property type="entry name" value="DHAL"/>
    <property type="match status" value="1"/>
</dbReference>
<dbReference type="Gene3D" id="3.30.1180.20">
    <property type="entry name" value="Dihydroxyacetone kinase, domain 2"/>
    <property type="match status" value="1"/>
</dbReference>
<comment type="catalytic activity">
    <reaction evidence="1">
        <text>dihydroxyacetone + phosphoenolpyruvate = dihydroxyacetone phosphate + pyruvate</text>
        <dbReference type="Rhea" id="RHEA:18381"/>
        <dbReference type="ChEBI" id="CHEBI:15361"/>
        <dbReference type="ChEBI" id="CHEBI:16016"/>
        <dbReference type="ChEBI" id="CHEBI:57642"/>
        <dbReference type="ChEBI" id="CHEBI:58702"/>
        <dbReference type="EC" id="2.7.1.121"/>
    </reaction>
</comment>
<dbReference type="FunFam" id="3.30.1180.20:FF:000001">
    <property type="entry name" value="Dihydroxyacetone kinase 1"/>
    <property type="match status" value="1"/>
</dbReference>
<dbReference type="SMART" id="SM01120">
    <property type="entry name" value="Dak2"/>
    <property type="match status" value="1"/>
</dbReference>
<keyword evidence="4" id="KW-0808">Transferase</keyword>
<dbReference type="SUPFAM" id="SSF101473">
    <property type="entry name" value="DhaL-like"/>
    <property type="match status" value="1"/>
</dbReference>
<keyword evidence="7" id="KW-0319">Glycerol metabolism</keyword>
<dbReference type="Gene3D" id="1.25.40.340">
    <property type="match status" value="1"/>
</dbReference>
<evidence type="ECO:0000259" key="12">
    <source>
        <dbReference type="PROSITE" id="PS51481"/>
    </source>
</evidence>
<comment type="function">
    <text evidence="10">ADP-binding subunit of the dihydroxyacetone kinase, which is responsible for the phosphoenolpyruvate (PEP)-dependent phosphorylation of dihydroxyacetone. DhaL-ADP is converted to DhaL-ATP via a phosphoryl group transfer from DhaM and transmits it to dihydroxyacetone binds to DhaK.</text>
</comment>
<dbReference type="EMBL" id="FOMT01000002">
    <property type="protein sequence ID" value="SFE10516.1"/>
    <property type="molecule type" value="Genomic_DNA"/>
</dbReference>
<dbReference type="PANTHER" id="PTHR28629">
    <property type="entry name" value="TRIOKINASE/FMN CYCLASE"/>
    <property type="match status" value="1"/>
</dbReference>
<evidence type="ECO:0000256" key="8">
    <source>
        <dbReference type="ARBA" id="ARBA00022840"/>
    </source>
</evidence>
<name>A0A1I1XT63_9BACL</name>
<dbReference type="Proteomes" id="UP000198855">
    <property type="component" value="Unassembled WGS sequence"/>
</dbReference>
<evidence type="ECO:0000256" key="6">
    <source>
        <dbReference type="ARBA" id="ARBA00022777"/>
    </source>
</evidence>
<evidence type="ECO:0000313" key="13">
    <source>
        <dbReference type="EMBL" id="SFE10516.1"/>
    </source>
</evidence>
<dbReference type="RefSeq" id="WP_091184857.1">
    <property type="nucleotide sequence ID" value="NZ_FOMT01000002.1"/>
</dbReference>
<keyword evidence="6 13" id="KW-0418">Kinase</keyword>
<evidence type="ECO:0000259" key="11">
    <source>
        <dbReference type="PROSITE" id="PS51480"/>
    </source>
</evidence>
<evidence type="ECO:0000256" key="1">
    <source>
        <dbReference type="ARBA" id="ARBA00001113"/>
    </source>
</evidence>
<dbReference type="EC" id="2.7.1.121" evidence="3"/>
<evidence type="ECO:0000256" key="9">
    <source>
        <dbReference type="ARBA" id="ARBA00046577"/>
    </source>
</evidence>
<dbReference type="InterPro" id="IPR050861">
    <property type="entry name" value="Dihydroxyacetone_Kinase"/>
</dbReference>
<evidence type="ECO:0000256" key="2">
    <source>
        <dbReference type="ARBA" id="ARBA00004745"/>
    </source>
</evidence>
<comment type="pathway">
    <text evidence="2">Polyol metabolism; glycerol degradation.</text>
</comment>
<dbReference type="NCBIfam" id="NF011049">
    <property type="entry name" value="PRK14479.1"/>
    <property type="match status" value="1"/>
</dbReference>
<gene>
    <name evidence="13" type="ORF">SAMN05216378_2336</name>
</gene>
<dbReference type="GO" id="GO:0004371">
    <property type="term" value="F:glycerone kinase activity"/>
    <property type="evidence" value="ECO:0007669"/>
    <property type="project" value="InterPro"/>
</dbReference>
<dbReference type="PROSITE" id="PS51481">
    <property type="entry name" value="DHAK"/>
    <property type="match status" value="1"/>
</dbReference>
<dbReference type="OrthoDB" id="9806345at2"/>
<dbReference type="InterPro" id="IPR036117">
    <property type="entry name" value="DhaL_dom_sf"/>
</dbReference>
<dbReference type="GO" id="GO:0005829">
    <property type="term" value="C:cytosol"/>
    <property type="evidence" value="ECO:0007669"/>
    <property type="project" value="TreeGrafter"/>
</dbReference>
<feature type="domain" description="DhaL" evidence="11">
    <location>
        <begin position="375"/>
        <end position="583"/>
    </location>
</feature>
<keyword evidence="5" id="KW-0547">Nucleotide-binding</keyword>
<dbReference type="PANTHER" id="PTHR28629:SF4">
    <property type="entry name" value="TRIOKINASE_FMN CYCLASE"/>
    <property type="match status" value="1"/>
</dbReference>
<keyword evidence="14" id="KW-1185">Reference proteome</keyword>
<proteinExistence type="predicted"/>
<accession>A0A1I1XT63</accession>
<evidence type="ECO:0000256" key="5">
    <source>
        <dbReference type="ARBA" id="ARBA00022741"/>
    </source>
</evidence>
<dbReference type="GO" id="GO:0047324">
    <property type="term" value="F:phosphoenolpyruvate-glycerone phosphotransferase activity"/>
    <property type="evidence" value="ECO:0007669"/>
    <property type="project" value="UniProtKB-EC"/>
</dbReference>
<dbReference type="FunFam" id="1.25.40.340:FF:000002">
    <property type="entry name" value="Dihydroxyacetone kinase, L subunit"/>
    <property type="match status" value="1"/>
</dbReference>
<dbReference type="SUPFAM" id="SSF82549">
    <property type="entry name" value="DAK1/DegV-like"/>
    <property type="match status" value="1"/>
</dbReference>
<sequence length="586" mass="61846">MKKIINQPETLVREMCNGLVIAHPGLAFNSKYKVIKKQNINAAKVTLISGGGSGHEPAHAGFIGKGMLDAAVCGDVFASPSQIQVYQAIKSTASDKGTLLIIKNYSGDMMNFKNAAHLAAEDGIQVDYVKVDDDIAVEDSLYTVGRRGVAGTVLVHKIAGAAAEAGKSLAEVKAAAENAIAHVRSIGFAFTSCTVPAKGTPTFAIGEDEMEYGVGIHGEPGIRREKRISADELAQRMVTELLASLDMSAGSAEEVAVLVNGFGGTPLQELYLLNNAVMRELHAKGIPVNRVFVGNYMTSIDMAGASLSIMKLDEQLKQLLNEECDTPALIVRGGASEPVSYVALEESVQQSETVSYRVETGEDYAVVQDDKLSLHNMIYLIDKMSEIIIENEVPFCDLDSHAGDGDFGMSVAKGFKQLKAEWTEIVRESHDIGSFLHACSLIIMEHCGGASGPIWGSAFRAGGKYAEGKTELSAAEVAELLDAVVKGIQATGERSFGRGAVVGDKTLIDALIPYADSWKAAAVAGTELKAAGIAAAEAAVEGARQTEIIVARMGRAGTVGERSIGYPDAGAYALGVIFTGLSVVLK</sequence>
<evidence type="ECO:0000313" key="14">
    <source>
        <dbReference type="Proteomes" id="UP000198855"/>
    </source>
</evidence>
<dbReference type="Gene3D" id="3.40.50.10440">
    <property type="entry name" value="Dihydroxyacetone kinase, domain 1"/>
    <property type="match status" value="1"/>
</dbReference>
<evidence type="ECO:0000256" key="7">
    <source>
        <dbReference type="ARBA" id="ARBA00022798"/>
    </source>
</evidence>